<comment type="caution">
    <text evidence="3">The sequence shown here is derived from an EMBL/GenBank/DDBJ whole genome shotgun (WGS) entry which is preliminary data.</text>
</comment>
<sequence>MSPPPRKKLRTIPRVASPAPSSTTTGYQEVAVDKLPNELLDYIFKFVVNTDDETWGENRGLGRRALITLFRASSVCKRWRTLLHGPSIWGRVVDLDCMAQRKGDFRRLVMKRTRGAKDLYVKGDISHEDPLVLFLRTWTEPEHYNGDHWQRMRRLDLTIRDADILDELYALFATTPPRNLQSLRFIFQKDGDEGGHPPITFNTYIPSLLHLDTNALYLPHQAAILSTLQSLSISFSDQPQVPYTLVDFAAVLSQMTKLESLNICDAFLPARPPPSNSLPTIYLPRLRKVRITNDYECFALLKAITPHPECSINIHITESLDDNIMVLQSTLSRYAGEFAKVRTVDTIQVELAEYSIVVRLAAAPSEHRERTPSFSFNAKLTSRIHALDILLGVFDACDLRCVTTLELDLLTRMMRTRPAIPSPEIRHLISRLSGVQTLVTNMRTVKLLDGLTTPQCIFPSLQTLRLTSLIISYGDERFINDGNPARLRVDAKLLMDFLSRRAGTVHKLDLMQCALEDSVRFLDSPPFRHLKVLWKNGDGRRKEYTCGDGTLTNLDFGHLYEE</sequence>
<feature type="domain" description="F-box" evidence="2">
    <location>
        <begin position="33"/>
        <end position="92"/>
    </location>
</feature>
<protein>
    <recommendedName>
        <fullName evidence="2">F-box domain-containing protein</fullName>
    </recommendedName>
</protein>
<dbReference type="Gene3D" id="1.20.1280.50">
    <property type="match status" value="1"/>
</dbReference>
<reference evidence="3 4" key="1">
    <citation type="submission" date="2020-01" db="EMBL/GenBank/DDBJ databases">
        <authorList>
            <person name="Gupta K D."/>
        </authorList>
    </citation>
    <scope>NUCLEOTIDE SEQUENCE [LARGE SCALE GENOMIC DNA]</scope>
</reference>
<dbReference type="SUPFAM" id="SSF81383">
    <property type="entry name" value="F-box domain"/>
    <property type="match status" value="1"/>
</dbReference>
<evidence type="ECO:0000259" key="2">
    <source>
        <dbReference type="Pfam" id="PF12937"/>
    </source>
</evidence>
<keyword evidence="4" id="KW-1185">Reference proteome</keyword>
<proteinExistence type="predicted"/>
<feature type="region of interest" description="Disordered" evidence="1">
    <location>
        <begin position="1"/>
        <end position="25"/>
    </location>
</feature>
<dbReference type="AlphaFoldDB" id="A0A8S0WHM1"/>
<gene>
    <name evidence="3" type="ORF">AAE3_LOCUS11918</name>
</gene>
<dbReference type="OrthoDB" id="3066755at2759"/>
<dbReference type="Proteomes" id="UP000467700">
    <property type="component" value="Unassembled WGS sequence"/>
</dbReference>
<dbReference type="Pfam" id="PF12937">
    <property type="entry name" value="F-box-like"/>
    <property type="match status" value="1"/>
</dbReference>
<dbReference type="InterPro" id="IPR036047">
    <property type="entry name" value="F-box-like_dom_sf"/>
</dbReference>
<dbReference type="InterPro" id="IPR001810">
    <property type="entry name" value="F-box_dom"/>
</dbReference>
<evidence type="ECO:0000313" key="4">
    <source>
        <dbReference type="Proteomes" id="UP000467700"/>
    </source>
</evidence>
<accession>A0A8S0WHM1</accession>
<feature type="compositionally biased region" description="Basic residues" evidence="1">
    <location>
        <begin position="1"/>
        <end position="11"/>
    </location>
</feature>
<dbReference type="EMBL" id="CACVBS010000079">
    <property type="protein sequence ID" value="CAA7269710.1"/>
    <property type="molecule type" value="Genomic_DNA"/>
</dbReference>
<evidence type="ECO:0000313" key="3">
    <source>
        <dbReference type="EMBL" id="CAA7269710.1"/>
    </source>
</evidence>
<evidence type="ECO:0000256" key="1">
    <source>
        <dbReference type="SAM" id="MobiDB-lite"/>
    </source>
</evidence>
<name>A0A8S0WHM1_CYCAE</name>
<organism evidence="3 4">
    <name type="scientific">Cyclocybe aegerita</name>
    <name type="common">Black poplar mushroom</name>
    <name type="synonym">Agrocybe aegerita</name>
    <dbReference type="NCBI Taxonomy" id="1973307"/>
    <lineage>
        <taxon>Eukaryota</taxon>
        <taxon>Fungi</taxon>
        <taxon>Dikarya</taxon>
        <taxon>Basidiomycota</taxon>
        <taxon>Agaricomycotina</taxon>
        <taxon>Agaricomycetes</taxon>
        <taxon>Agaricomycetidae</taxon>
        <taxon>Agaricales</taxon>
        <taxon>Agaricineae</taxon>
        <taxon>Bolbitiaceae</taxon>
        <taxon>Cyclocybe</taxon>
    </lineage>
</organism>